<proteinExistence type="predicted"/>
<accession>A0AAV1R126</accession>
<protein>
    <submittedName>
        <fullName evidence="1">Uncharacterized protein</fullName>
    </submittedName>
</protein>
<gene>
    <name evidence="1" type="ORF">DCAF_LOCUS5418</name>
</gene>
<name>A0AAV1R126_9ROSI</name>
<comment type="caution">
    <text evidence="1">The sequence shown here is derived from an EMBL/GenBank/DDBJ whole genome shotgun (WGS) entry which is preliminary data.</text>
</comment>
<evidence type="ECO:0000313" key="2">
    <source>
        <dbReference type="Proteomes" id="UP001314170"/>
    </source>
</evidence>
<dbReference type="Proteomes" id="UP001314170">
    <property type="component" value="Unassembled WGS sequence"/>
</dbReference>
<organism evidence="1 2">
    <name type="scientific">Dovyalis caffra</name>
    <dbReference type="NCBI Taxonomy" id="77055"/>
    <lineage>
        <taxon>Eukaryota</taxon>
        <taxon>Viridiplantae</taxon>
        <taxon>Streptophyta</taxon>
        <taxon>Embryophyta</taxon>
        <taxon>Tracheophyta</taxon>
        <taxon>Spermatophyta</taxon>
        <taxon>Magnoliopsida</taxon>
        <taxon>eudicotyledons</taxon>
        <taxon>Gunneridae</taxon>
        <taxon>Pentapetalae</taxon>
        <taxon>rosids</taxon>
        <taxon>fabids</taxon>
        <taxon>Malpighiales</taxon>
        <taxon>Salicaceae</taxon>
        <taxon>Flacourtieae</taxon>
        <taxon>Dovyalis</taxon>
    </lineage>
</organism>
<reference evidence="1 2" key="1">
    <citation type="submission" date="2024-01" db="EMBL/GenBank/DDBJ databases">
        <authorList>
            <person name="Waweru B."/>
        </authorList>
    </citation>
    <scope>NUCLEOTIDE SEQUENCE [LARGE SCALE GENOMIC DNA]</scope>
</reference>
<evidence type="ECO:0000313" key="1">
    <source>
        <dbReference type="EMBL" id="CAK7327702.1"/>
    </source>
</evidence>
<dbReference type="AlphaFoldDB" id="A0AAV1R126"/>
<keyword evidence="2" id="KW-1185">Reference proteome</keyword>
<sequence length="103" mass="11712">MVSKTSIEKAKREDGRLHLEELLVMERNVVDKLGLPISNTMGNSITLSNEEKLNGVGNYVEVEVKLPDLTIIEDFFPLTISNVDVILRLKWLSTVGESRDDWR</sequence>
<dbReference type="EMBL" id="CAWUPB010000858">
    <property type="protein sequence ID" value="CAK7327702.1"/>
    <property type="molecule type" value="Genomic_DNA"/>
</dbReference>
<dbReference type="Pfam" id="PF08284">
    <property type="entry name" value="RVP_2"/>
    <property type="match status" value="1"/>
</dbReference>